<evidence type="ECO:0000256" key="8">
    <source>
        <dbReference type="SAM" id="Coils"/>
    </source>
</evidence>
<proteinExistence type="predicted"/>
<name>B9TM78_RICCO</name>
<dbReference type="Proteomes" id="UP000008311">
    <property type="component" value="Unassembled WGS sequence"/>
</dbReference>
<keyword evidence="4" id="KW-0732">Signal</keyword>
<dbReference type="InterPro" id="IPR003423">
    <property type="entry name" value="OMP_efflux"/>
</dbReference>
<evidence type="ECO:0000256" key="7">
    <source>
        <dbReference type="ARBA" id="ARBA00023288"/>
    </source>
</evidence>
<dbReference type="Pfam" id="PF02321">
    <property type="entry name" value="OEP"/>
    <property type="match status" value="1"/>
</dbReference>
<protein>
    <submittedName>
        <fullName evidence="9">Uncharacterized protein</fullName>
    </submittedName>
</protein>
<keyword evidence="10" id="KW-1185">Reference proteome</keyword>
<sequence>MQLALQENPSLTQAAKRVEKAAAYASAAGAALKPQVTGSVDVSRQRLSENAFYPPPYGGSWQTIADGSLNAAWDLDFWGRNRSALQAALTQVEAAHAEQAAAKLLLTTNVARAYSQLSSGLEQFALAQQAMKQRQQELDLIRQRVENGLDTNLELRQGESQVAAAREQIETLEEKIGLARNALAALTAQDAESLKSLKPALSQREIQAEPAAIPADLIGRRPDLAAARLRVDAAERISGRPSG</sequence>
<dbReference type="PANTHER" id="PTHR30203:SF20">
    <property type="entry name" value="MULTIDRUG RESISTANCE OUTER MEMBRANE PROTEIN MDTP-RELATED"/>
    <property type="match status" value="1"/>
</dbReference>
<gene>
    <name evidence="9" type="ORF">RCOM_2000320</name>
</gene>
<dbReference type="SUPFAM" id="SSF56954">
    <property type="entry name" value="Outer membrane efflux proteins (OEP)"/>
    <property type="match status" value="1"/>
</dbReference>
<keyword evidence="6" id="KW-0564">Palmitate</keyword>
<evidence type="ECO:0000256" key="4">
    <source>
        <dbReference type="ARBA" id="ARBA00022729"/>
    </source>
</evidence>
<feature type="non-terminal residue" evidence="9">
    <location>
        <position position="243"/>
    </location>
</feature>
<accession>B9TM78</accession>
<keyword evidence="2" id="KW-1134">Transmembrane beta strand</keyword>
<keyword evidence="3" id="KW-0812">Transmembrane</keyword>
<evidence type="ECO:0000256" key="2">
    <source>
        <dbReference type="ARBA" id="ARBA00022452"/>
    </source>
</evidence>
<comment type="subcellular location">
    <subcellularLocation>
        <location evidence="1">Membrane</location>
    </subcellularLocation>
</comment>
<dbReference type="GO" id="GO:0015562">
    <property type="term" value="F:efflux transmembrane transporter activity"/>
    <property type="evidence" value="ECO:0007669"/>
    <property type="project" value="InterPro"/>
</dbReference>
<dbReference type="PANTHER" id="PTHR30203">
    <property type="entry name" value="OUTER MEMBRANE CATION EFFLUX PROTEIN"/>
    <property type="match status" value="1"/>
</dbReference>
<evidence type="ECO:0000313" key="9">
    <source>
        <dbReference type="EMBL" id="EEF23036.1"/>
    </source>
</evidence>
<evidence type="ECO:0000256" key="3">
    <source>
        <dbReference type="ARBA" id="ARBA00022692"/>
    </source>
</evidence>
<dbReference type="InterPro" id="IPR010131">
    <property type="entry name" value="MdtP/NodT-like"/>
</dbReference>
<keyword evidence="8" id="KW-0175">Coiled coil</keyword>
<evidence type="ECO:0000256" key="6">
    <source>
        <dbReference type="ARBA" id="ARBA00023139"/>
    </source>
</evidence>
<keyword evidence="5" id="KW-0472">Membrane</keyword>
<dbReference type="STRING" id="3988.B9TM78"/>
<feature type="coiled-coil region" evidence="8">
    <location>
        <begin position="155"/>
        <end position="189"/>
    </location>
</feature>
<evidence type="ECO:0000256" key="1">
    <source>
        <dbReference type="ARBA" id="ARBA00004370"/>
    </source>
</evidence>
<reference evidence="10" key="1">
    <citation type="journal article" date="2010" name="Nat. Biotechnol.">
        <title>Draft genome sequence of the oilseed species Ricinus communis.</title>
        <authorList>
            <person name="Chan A.P."/>
            <person name="Crabtree J."/>
            <person name="Zhao Q."/>
            <person name="Lorenzi H."/>
            <person name="Orvis J."/>
            <person name="Puiu D."/>
            <person name="Melake-Berhan A."/>
            <person name="Jones K.M."/>
            <person name="Redman J."/>
            <person name="Chen G."/>
            <person name="Cahoon E.B."/>
            <person name="Gedil M."/>
            <person name="Stanke M."/>
            <person name="Haas B.J."/>
            <person name="Wortman J.R."/>
            <person name="Fraser-Liggett C.M."/>
            <person name="Ravel J."/>
            <person name="Rabinowicz P.D."/>
        </authorList>
    </citation>
    <scope>NUCLEOTIDE SEQUENCE [LARGE SCALE GENOMIC DNA]</scope>
    <source>
        <strain evidence="10">cv. Hale</strain>
    </source>
</reference>
<dbReference type="AlphaFoldDB" id="B9TM78"/>
<dbReference type="EMBL" id="EQ988396">
    <property type="protein sequence ID" value="EEF23036.1"/>
    <property type="molecule type" value="Genomic_DNA"/>
</dbReference>
<dbReference type="InParanoid" id="B9TM78"/>
<evidence type="ECO:0000256" key="5">
    <source>
        <dbReference type="ARBA" id="ARBA00023136"/>
    </source>
</evidence>
<organism evidence="9 10">
    <name type="scientific">Ricinus communis</name>
    <name type="common">Castor bean</name>
    <dbReference type="NCBI Taxonomy" id="3988"/>
    <lineage>
        <taxon>Eukaryota</taxon>
        <taxon>Viridiplantae</taxon>
        <taxon>Streptophyta</taxon>
        <taxon>Embryophyta</taxon>
        <taxon>Tracheophyta</taxon>
        <taxon>Spermatophyta</taxon>
        <taxon>Magnoliopsida</taxon>
        <taxon>eudicotyledons</taxon>
        <taxon>Gunneridae</taxon>
        <taxon>Pentapetalae</taxon>
        <taxon>rosids</taxon>
        <taxon>fabids</taxon>
        <taxon>Malpighiales</taxon>
        <taxon>Euphorbiaceae</taxon>
        <taxon>Acalyphoideae</taxon>
        <taxon>Acalypheae</taxon>
        <taxon>Ricinus</taxon>
    </lineage>
</organism>
<dbReference type="GO" id="GO:0016020">
    <property type="term" value="C:membrane"/>
    <property type="evidence" value="ECO:0007669"/>
    <property type="project" value="UniProtKB-SubCell"/>
</dbReference>
<dbReference type="Gene3D" id="1.20.1600.10">
    <property type="entry name" value="Outer membrane efflux proteins (OEP)"/>
    <property type="match status" value="1"/>
</dbReference>
<evidence type="ECO:0000313" key="10">
    <source>
        <dbReference type="Proteomes" id="UP000008311"/>
    </source>
</evidence>
<keyword evidence="7" id="KW-0449">Lipoprotein</keyword>